<feature type="transmembrane region" description="Helical" evidence="1">
    <location>
        <begin position="115"/>
        <end position="134"/>
    </location>
</feature>
<name>A0ABR3NRC1_9TELE</name>
<dbReference type="Proteomes" id="UP001558613">
    <property type="component" value="Unassembled WGS sequence"/>
</dbReference>
<dbReference type="EMBL" id="JAYMGO010000003">
    <property type="protein sequence ID" value="KAL1279568.1"/>
    <property type="molecule type" value="Genomic_DNA"/>
</dbReference>
<proteinExistence type="predicted"/>
<sequence>MMAISVNVTCAEIQMADGFEYRLPADRFTHFHQSGDCEPLWYSQDNRLIADPSDPQKLVDPVISVSSDHLVMSRCVDELHHGIHCDISGFRLDTIFRVRNESAATPNSDLIFEQWWWLVALFIILILILICFFLRKRIFRCFQWEEQFFCQREDNTENRDLEMLGSDHPRTGSVSRC</sequence>
<keyword evidence="3" id="KW-1185">Reference proteome</keyword>
<reference evidence="2 3" key="1">
    <citation type="submission" date="2023-09" db="EMBL/GenBank/DDBJ databases">
        <authorList>
            <person name="Wang M."/>
        </authorList>
    </citation>
    <scope>NUCLEOTIDE SEQUENCE [LARGE SCALE GENOMIC DNA]</scope>
    <source>
        <strain evidence="2">GT-2023</strain>
        <tissue evidence="2">Liver</tissue>
    </source>
</reference>
<comment type="caution">
    <text evidence="2">The sequence shown here is derived from an EMBL/GenBank/DDBJ whole genome shotgun (WGS) entry which is preliminary data.</text>
</comment>
<evidence type="ECO:0000313" key="3">
    <source>
        <dbReference type="Proteomes" id="UP001558613"/>
    </source>
</evidence>
<keyword evidence="1" id="KW-1133">Transmembrane helix</keyword>
<protein>
    <submittedName>
        <fullName evidence="2">Uncharacterized protein</fullName>
    </submittedName>
</protein>
<keyword evidence="1" id="KW-0812">Transmembrane</keyword>
<gene>
    <name evidence="2" type="ORF">QQF64_026241</name>
</gene>
<keyword evidence="1" id="KW-0472">Membrane</keyword>
<accession>A0ABR3NRC1</accession>
<organism evidence="2 3">
    <name type="scientific">Cirrhinus molitorella</name>
    <name type="common">mud carp</name>
    <dbReference type="NCBI Taxonomy" id="172907"/>
    <lineage>
        <taxon>Eukaryota</taxon>
        <taxon>Metazoa</taxon>
        <taxon>Chordata</taxon>
        <taxon>Craniata</taxon>
        <taxon>Vertebrata</taxon>
        <taxon>Euteleostomi</taxon>
        <taxon>Actinopterygii</taxon>
        <taxon>Neopterygii</taxon>
        <taxon>Teleostei</taxon>
        <taxon>Ostariophysi</taxon>
        <taxon>Cypriniformes</taxon>
        <taxon>Cyprinidae</taxon>
        <taxon>Labeoninae</taxon>
        <taxon>Labeonini</taxon>
        <taxon>Cirrhinus</taxon>
    </lineage>
</organism>
<evidence type="ECO:0000256" key="1">
    <source>
        <dbReference type="SAM" id="Phobius"/>
    </source>
</evidence>
<evidence type="ECO:0000313" key="2">
    <source>
        <dbReference type="EMBL" id="KAL1279568.1"/>
    </source>
</evidence>